<dbReference type="EC" id="2.4.1.141" evidence="4 12"/>
<dbReference type="PANTHER" id="PTHR12867">
    <property type="entry name" value="GLYCOSYL TRANSFERASE-RELATED"/>
    <property type="match status" value="1"/>
</dbReference>
<reference evidence="14" key="2">
    <citation type="submission" date="2020-02" db="EMBL/GenBank/DDBJ databases">
        <authorList>
            <person name="Gilchrist C.L.M."/>
            <person name="Chooi Y.-H."/>
        </authorList>
    </citation>
    <scope>NUCLEOTIDE SEQUENCE</scope>
    <source>
        <strain evidence="14">MST-FP2251</strain>
    </source>
</reference>
<feature type="domain" description="Glycosyl transferase family 28 C-terminal" evidence="13">
    <location>
        <begin position="5"/>
        <end position="157"/>
    </location>
</feature>
<keyword evidence="8 12" id="KW-0256">Endoplasmic reticulum</keyword>
<evidence type="ECO:0000256" key="9">
    <source>
        <dbReference type="ARBA" id="ARBA00024804"/>
    </source>
</evidence>
<dbReference type="GO" id="GO:0004577">
    <property type="term" value="F:N-acetylglucosaminyldiphosphodolichol N-acetylglucosaminyltransferase activity"/>
    <property type="evidence" value="ECO:0007669"/>
    <property type="project" value="UniProtKB-EC"/>
</dbReference>
<evidence type="ECO:0000256" key="4">
    <source>
        <dbReference type="ARBA" id="ARBA00012614"/>
    </source>
</evidence>
<evidence type="ECO:0000256" key="11">
    <source>
        <dbReference type="ARBA" id="ARBA00048184"/>
    </source>
</evidence>
<evidence type="ECO:0000256" key="3">
    <source>
        <dbReference type="ARBA" id="ARBA00011198"/>
    </source>
</evidence>
<dbReference type="SUPFAM" id="SSF53756">
    <property type="entry name" value="UDP-Glycosyltransferase/glycogen phosphorylase"/>
    <property type="match status" value="1"/>
</dbReference>
<evidence type="ECO:0000259" key="13">
    <source>
        <dbReference type="Pfam" id="PF04101"/>
    </source>
</evidence>
<evidence type="ECO:0000256" key="12">
    <source>
        <dbReference type="RuleBase" id="RU362128"/>
    </source>
</evidence>
<dbReference type="InterPro" id="IPR007235">
    <property type="entry name" value="Glyco_trans_28_C"/>
</dbReference>
<dbReference type="Gene3D" id="3.40.50.2000">
    <property type="entry name" value="Glycogen Phosphorylase B"/>
    <property type="match status" value="1"/>
</dbReference>
<dbReference type="EMBL" id="VCAU01000015">
    <property type="protein sequence ID" value="KAF9891957.1"/>
    <property type="molecule type" value="Genomic_DNA"/>
</dbReference>
<evidence type="ECO:0000256" key="7">
    <source>
        <dbReference type="ARBA" id="ARBA00022679"/>
    </source>
</evidence>
<comment type="subcellular location">
    <subcellularLocation>
        <location evidence="1 12">Endoplasmic reticulum</location>
    </subcellularLocation>
</comment>
<dbReference type="Proteomes" id="UP001194746">
    <property type="component" value="Unassembled WGS sequence"/>
</dbReference>
<dbReference type="GO" id="GO:0006488">
    <property type="term" value="P:dolichol-linked oligosaccharide biosynthetic process"/>
    <property type="evidence" value="ECO:0007669"/>
    <property type="project" value="InterPro"/>
</dbReference>
<dbReference type="InterPro" id="IPR039042">
    <property type="entry name" value="Alg13-like"/>
</dbReference>
<dbReference type="PANTHER" id="PTHR12867:SF6">
    <property type="entry name" value="N-ACETYLGLUCOSAMINYLDIPHOSPHODOLICHOL N-ACETYLGLUCOSAMINYLTRANSFERASE"/>
    <property type="match status" value="1"/>
</dbReference>
<dbReference type="GO" id="GO:0005783">
    <property type="term" value="C:endoplasmic reticulum"/>
    <property type="evidence" value="ECO:0007669"/>
    <property type="project" value="UniProtKB-SubCell"/>
</dbReference>
<keyword evidence="15" id="KW-1185">Reference proteome</keyword>
<evidence type="ECO:0000256" key="6">
    <source>
        <dbReference type="ARBA" id="ARBA00022676"/>
    </source>
</evidence>
<comment type="catalytic activity">
    <reaction evidence="11">
        <text>an N-acetyl-alpha-D-glucosaminyl-diphospho-di-trans,poly-cis-dolichol + UDP-N-acetyl-alpha-D-glucosamine = an N,N'-diacetylchitobiosyl-diphospho-di-trans,poly-cis-dolichol + UDP + H(+)</text>
        <dbReference type="Rhea" id="RHEA:23380"/>
        <dbReference type="Rhea" id="RHEA-COMP:19507"/>
        <dbReference type="Rhea" id="RHEA-COMP:19510"/>
        <dbReference type="ChEBI" id="CHEBI:15378"/>
        <dbReference type="ChEBI" id="CHEBI:57269"/>
        <dbReference type="ChEBI" id="CHEBI:57705"/>
        <dbReference type="ChEBI" id="CHEBI:58223"/>
        <dbReference type="ChEBI" id="CHEBI:58427"/>
        <dbReference type="EC" id="2.4.1.141"/>
    </reaction>
</comment>
<organism evidence="14 15">
    <name type="scientific">Aspergillus nanangensis</name>
    <dbReference type="NCBI Taxonomy" id="2582783"/>
    <lineage>
        <taxon>Eukaryota</taxon>
        <taxon>Fungi</taxon>
        <taxon>Dikarya</taxon>
        <taxon>Ascomycota</taxon>
        <taxon>Pezizomycotina</taxon>
        <taxon>Eurotiomycetes</taxon>
        <taxon>Eurotiomycetidae</taxon>
        <taxon>Eurotiales</taxon>
        <taxon>Aspergillaceae</taxon>
        <taxon>Aspergillus</taxon>
        <taxon>Aspergillus subgen. Circumdati</taxon>
    </lineage>
</organism>
<comment type="function">
    <text evidence="9 12">Involved in protein N-glycosylation. Essential for the second step of the dolichol-linked oligosaccharide pathway.</text>
</comment>
<keyword evidence="7 12" id="KW-0808">Transferase</keyword>
<comment type="similarity">
    <text evidence="2 12">Belongs to the glycosyltransferase 28 family.</text>
</comment>
<evidence type="ECO:0000256" key="5">
    <source>
        <dbReference type="ARBA" id="ARBA00017468"/>
    </source>
</evidence>
<comment type="caution">
    <text evidence="14">The sequence shown here is derived from an EMBL/GenBank/DDBJ whole genome shotgun (WGS) entry which is preliminary data.</text>
</comment>
<keyword evidence="6 12" id="KW-0328">Glycosyltransferase</keyword>
<accession>A0AAD4GWJ4</accession>
<comment type="subunit">
    <text evidence="3 12">Heterodimer with ALG14 to form a functional enzyme.</text>
</comment>
<protein>
    <recommendedName>
        <fullName evidence="5 12">UDP-N-acetylglucosamine transferase subunit ALG13</fullName>
        <ecNumber evidence="4 12">2.4.1.141</ecNumber>
    </recommendedName>
    <alternativeName>
        <fullName evidence="10 12">Asparagine-linked glycosylation protein 13</fullName>
    </alternativeName>
</protein>
<dbReference type="AlphaFoldDB" id="A0AAD4GWJ4"/>
<dbReference type="Pfam" id="PF04101">
    <property type="entry name" value="Glyco_tran_28_C"/>
    <property type="match status" value="1"/>
</dbReference>
<evidence type="ECO:0000313" key="15">
    <source>
        <dbReference type="Proteomes" id="UP001194746"/>
    </source>
</evidence>
<name>A0AAD4GWJ4_ASPNN</name>
<evidence type="ECO:0000256" key="2">
    <source>
        <dbReference type="ARBA" id="ARBA00006962"/>
    </source>
</evidence>
<gene>
    <name evidence="12 14" type="primary">ALG13</name>
    <name evidence="14" type="ORF">FE257_002920</name>
</gene>
<reference evidence="14" key="1">
    <citation type="journal article" date="2019" name="Beilstein J. Org. Chem.">
        <title>Nanangenines: drimane sesquiterpenoids as the dominant metabolite cohort of a novel Australian fungus, Aspergillus nanangensis.</title>
        <authorList>
            <person name="Lacey H.J."/>
            <person name="Gilchrist C.L.M."/>
            <person name="Crombie A."/>
            <person name="Kalaitzis J.A."/>
            <person name="Vuong D."/>
            <person name="Rutledge P.J."/>
            <person name="Turner P."/>
            <person name="Pitt J.I."/>
            <person name="Lacey E."/>
            <person name="Chooi Y.H."/>
            <person name="Piggott A.M."/>
        </authorList>
    </citation>
    <scope>NUCLEOTIDE SEQUENCE</scope>
    <source>
        <strain evidence="14">MST-FP2251</strain>
    </source>
</reference>
<proteinExistence type="inferred from homology"/>
<sequence>MKKFCFVTVGATASFHPLIQAVLEEKFLAALHRLGYSHLLIQYGKDSRSVFEECLRKYAPGSPNRHGIEIDGFDFNHAGLDKEMRLTQANPSKDLSGGCIISHAGSGSILAALRLGVPLVVVPNPTLKDNHQQELAHELQNQGYVVACNYQEIPSAIDRVEALRTQMLSWPPVPSPGPKQHRTLEQVMSDEMGFLD</sequence>
<evidence type="ECO:0000313" key="14">
    <source>
        <dbReference type="EMBL" id="KAF9891957.1"/>
    </source>
</evidence>
<evidence type="ECO:0000256" key="1">
    <source>
        <dbReference type="ARBA" id="ARBA00004240"/>
    </source>
</evidence>
<evidence type="ECO:0000256" key="8">
    <source>
        <dbReference type="ARBA" id="ARBA00022824"/>
    </source>
</evidence>
<evidence type="ECO:0000256" key="10">
    <source>
        <dbReference type="ARBA" id="ARBA00032061"/>
    </source>
</evidence>